<dbReference type="HAMAP" id="MF_00036_B">
    <property type="entry name" value="Ala_tRNA_synth_B"/>
    <property type="match status" value="1"/>
</dbReference>
<dbReference type="Pfam" id="PF01411">
    <property type="entry name" value="tRNA-synt_2c"/>
    <property type="match status" value="1"/>
</dbReference>
<comment type="similarity">
    <text evidence="1 11">Belongs to the class-II aminoacyl-tRNA synthetase family.</text>
</comment>
<evidence type="ECO:0000256" key="10">
    <source>
        <dbReference type="ARBA" id="ARBA00023146"/>
    </source>
</evidence>
<dbReference type="Pfam" id="PF07973">
    <property type="entry name" value="tRNA_SAD"/>
    <property type="match status" value="1"/>
</dbReference>
<evidence type="ECO:0000256" key="5">
    <source>
        <dbReference type="ARBA" id="ARBA00022741"/>
    </source>
</evidence>
<reference evidence="13" key="2">
    <citation type="submission" date="2023-01" db="EMBL/GenBank/DDBJ databases">
        <title>Draft genome sequence of Algimonas porphyrae strain NBRC 108216.</title>
        <authorList>
            <person name="Sun Q."/>
            <person name="Mori K."/>
        </authorList>
    </citation>
    <scope>NUCLEOTIDE SEQUENCE</scope>
    <source>
        <strain evidence="13">NBRC 108216</strain>
    </source>
</reference>
<keyword evidence="11" id="KW-0963">Cytoplasm</keyword>
<dbReference type="InterPro" id="IPR003156">
    <property type="entry name" value="DHHA1_dom"/>
</dbReference>
<dbReference type="NCBIfam" id="TIGR00344">
    <property type="entry name" value="alaS"/>
    <property type="match status" value="1"/>
</dbReference>
<accession>A0ABQ5V1S4</accession>
<dbReference type="Gene3D" id="3.30.980.10">
    <property type="entry name" value="Threonyl-trna Synthetase, Chain A, domain 2"/>
    <property type="match status" value="1"/>
</dbReference>
<dbReference type="Gene3D" id="3.10.310.40">
    <property type="match status" value="1"/>
</dbReference>
<evidence type="ECO:0000256" key="1">
    <source>
        <dbReference type="ARBA" id="ARBA00008226"/>
    </source>
</evidence>
<keyword evidence="14" id="KW-1185">Reference proteome</keyword>
<feature type="domain" description="Alanyl-transfer RNA synthetases family profile" evidence="12">
    <location>
        <begin position="10"/>
        <end position="712"/>
    </location>
</feature>
<comment type="function">
    <text evidence="11">Catalyzes the attachment of alanine to tRNA(Ala) in a two-step reaction: alanine is first activated by ATP to form Ala-AMP and then transferred to the acceptor end of tRNA(Ala). Also edits incorrectly charged Ser-tRNA(Ala) and Gly-tRNA(Ala) via its editing domain.</text>
</comment>
<dbReference type="SMART" id="SM00863">
    <property type="entry name" value="tRNA_SAD"/>
    <property type="match status" value="1"/>
</dbReference>
<keyword evidence="7 11" id="KW-0067">ATP-binding</keyword>
<dbReference type="CDD" id="cd00673">
    <property type="entry name" value="AlaRS_core"/>
    <property type="match status" value="1"/>
</dbReference>
<evidence type="ECO:0000256" key="8">
    <source>
        <dbReference type="ARBA" id="ARBA00022884"/>
    </source>
</evidence>
<comment type="caution">
    <text evidence="13">The sequence shown here is derived from an EMBL/GenBank/DDBJ whole genome shotgun (WGS) entry which is preliminary data.</text>
</comment>
<dbReference type="EMBL" id="BSNJ01000005">
    <property type="protein sequence ID" value="GLQ21403.1"/>
    <property type="molecule type" value="Genomic_DNA"/>
</dbReference>
<feature type="binding site" evidence="11">
    <location>
        <position position="571"/>
    </location>
    <ligand>
        <name>Zn(2+)</name>
        <dbReference type="ChEBI" id="CHEBI:29105"/>
    </ligand>
</feature>
<evidence type="ECO:0000256" key="2">
    <source>
        <dbReference type="ARBA" id="ARBA00022555"/>
    </source>
</evidence>
<dbReference type="InterPro" id="IPR018162">
    <property type="entry name" value="Ala-tRNA-ligase_IIc_anticod-bd"/>
</dbReference>
<keyword evidence="4 11" id="KW-0479">Metal-binding</keyword>
<sequence length="865" mass="93174">MSNMPKLRSIESDEVVEIFTRFFEANDHLKIPGHSLAPDNDPSLLFINSGMAPMKKYFLGQEQPPLPRLCNVQRCIRTNDIEEVGDRHHLTYFEMLGSWSIGDYWKKTAIALAWELLTKGFGYPEDSLYATVYAGNAELGIPGDEDSVQYWKAVGMPDDHIVRLGDDNFWGPAGEFGPCGPCTEVFYDTGDAYGERYVPGGHFDDVNRYIEIWNAGVFMQFNKLPTGMSELDMKSVDTGAGLERMLMALNGYETVYETDLLKPLVDFVVDRVDSLDASSRSTLIVADHIRSVVGIVADGIVPSNSGAGYIPRRLIRRAIAAIHQAGTTDFDFAGMVQLAMDKAGSWNPQVQDNRAKVAEIFAKEQADFESVLEAGVRKLGDEFERLNGKMDGAEAFRFFSTYGLPVDTIRDYFVSRGGAFDGSGFDTAFAEHQEKSRNAKDDGSGGRARLDLSDYPATEFVGYSRLDAKGTIVGLFRDGEPVDQLADGDAGLIILDRTSFYAEGGGQVGDQGTLTCGAVTATVTDVVSPSANVYVHKADLSGGTLSVGDAVDVQVDAHMRRLTQANHSATHLLHAALRDVLGDTVTQAGSLVDSDRLRFDFTYGEKVPDDKLMEIEQRVNAAIRANYGGAIRTMGFDEAISEGALAFFEDKYDDEVRTIAFGDASMELCGGTHVAATGEIGTFVITSEGSVARGIRRIQALTGEAAFDYLRAYMAYAQQAAGRLNVKPEALETRVVELLKSSKKTQAEAPSISVKDLVAKAGSLSDGTPAVIAKIDAGSKQLRPTSVDVAAAINGVAILIAEADGKVHVAVAVAQDRTGDWKAGDILKPLLDHVGGRGGGKPNLAQGGGPDISGLPQLMDAAHAL</sequence>
<comment type="cofactor">
    <cofactor evidence="11">
        <name>Zn(2+)</name>
        <dbReference type="ChEBI" id="CHEBI:29105"/>
    </cofactor>
    <text evidence="11">Binds 1 zinc ion per subunit.</text>
</comment>
<evidence type="ECO:0000259" key="12">
    <source>
        <dbReference type="PROSITE" id="PS50860"/>
    </source>
</evidence>
<dbReference type="PROSITE" id="PS50860">
    <property type="entry name" value="AA_TRNA_LIGASE_II_ALA"/>
    <property type="match status" value="1"/>
</dbReference>
<dbReference type="InterPro" id="IPR012947">
    <property type="entry name" value="tRNA_SAD"/>
</dbReference>
<dbReference type="SUPFAM" id="SSF101353">
    <property type="entry name" value="Putative anticodon-binding domain of alanyl-tRNA synthetase (AlaRS)"/>
    <property type="match status" value="1"/>
</dbReference>
<name>A0ABQ5V1S4_9PROT</name>
<dbReference type="Gene3D" id="3.30.54.20">
    <property type="match status" value="1"/>
</dbReference>
<dbReference type="Proteomes" id="UP001161390">
    <property type="component" value="Unassembled WGS sequence"/>
</dbReference>
<dbReference type="InterPro" id="IPR050058">
    <property type="entry name" value="Ala-tRNA_ligase"/>
</dbReference>
<feature type="binding site" evidence="11">
    <location>
        <position position="673"/>
    </location>
    <ligand>
        <name>Zn(2+)</name>
        <dbReference type="ChEBI" id="CHEBI:29105"/>
    </ligand>
</feature>
<feature type="binding site" evidence="11">
    <location>
        <position position="669"/>
    </location>
    <ligand>
        <name>Zn(2+)</name>
        <dbReference type="ChEBI" id="CHEBI:29105"/>
    </ligand>
</feature>
<dbReference type="PANTHER" id="PTHR11777:SF9">
    <property type="entry name" value="ALANINE--TRNA LIGASE, CYTOPLASMIC"/>
    <property type="match status" value="1"/>
</dbReference>
<keyword evidence="9 11" id="KW-0648">Protein biosynthesis</keyword>
<dbReference type="PANTHER" id="PTHR11777">
    <property type="entry name" value="ALANYL-TRNA SYNTHETASE"/>
    <property type="match status" value="1"/>
</dbReference>
<dbReference type="Pfam" id="PF02272">
    <property type="entry name" value="DHHA1"/>
    <property type="match status" value="1"/>
</dbReference>
<comment type="domain">
    <text evidence="11">Consists of three domains; the N-terminal catalytic domain, the editing domain and the C-terminal C-Ala domain. The editing domain removes incorrectly charged amino acids, while the C-Ala domain, along with tRNA(Ala), serves as a bridge to cooperatively bring together the editing and aminoacylation centers thus stimulating deacylation of misacylated tRNAs.</text>
</comment>
<keyword evidence="6 11" id="KW-0862">Zinc</keyword>
<keyword evidence="3 11" id="KW-0436">Ligase</keyword>
<reference evidence="13" key="1">
    <citation type="journal article" date="2014" name="Int. J. Syst. Evol. Microbiol.">
        <title>Complete genome of a new Firmicutes species belonging to the dominant human colonic microbiota ('Ruminococcus bicirculans') reveals two chromosomes and a selective capacity to utilize plant glucans.</title>
        <authorList>
            <consortium name="NISC Comparative Sequencing Program"/>
            <person name="Wegmann U."/>
            <person name="Louis P."/>
            <person name="Goesmann A."/>
            <person name="Henrissat B."/>
            <person name="Duncan S.H."/>
            <person name="Flint H.J."/>
        </authorList>
    </citation>
    <scope>NUCLEOTIDE SEQUENCE</scope>
    <source>
        <strain evidence="13">NBRC 108216</strain>
    </source>
</reference>
<keyword evidence="10 11" id="KW-0030">Aminoacyl-tRNA synthetase</keyword>
<comment type="catalytic activity">
    <reaction evidence="11">
        <text>tRNA(Ala) + L-alanine + ATP = L-alanyl-tRNA(Ala) + AMP + diphosphate</text>
        <dbReference type="Rhea" id="RHEA:12540"/>
        <dbReference type="Rhea" id="RHEA-COMP:9657"/>
        <dbReference type="Rhea" id="RHEA-COMP:9923"/>
        <dbReference type="ChEBI" id="CHEBI:30616"/>
        <dbReference type="ChEBI" id="CHEBI:33019"/>
        <dbReference type="ChEBI" id="CHEBI:57972"/>
        <dbReference type="ChEBI" id="CHEBI:78442"/>
        <dbReference type="ChEBI" id="CHEBI:78497"/>
        <dbReference type="ChEBI" id="CHEBI:456215"/>
        <dbReference type="EC" id="6.1.1.7"/>
    </reaction>
</comment>
<dbReference type="Gene3D" id="2.40.30.130">
    <property type="match status" value="1"/>
</dbReference>
<gene>
    <name evidence="11 13" type="primary">alaS</name>
    <name evidence="13" type="ORF">GCM10007854_23580</name>
</gene>
<dbReference type="InterPro" id="IPR018165">
    <property type="entry name" value="Ala-tRNA-synth_IIc_core"/>
</dbReference>
<organism evidence="13 14">
    <name type="scientific">Algimonas porphyrae</name>
    <dbReference type="NCBI Taxonomy" id="1128113"/>
    <lineage>
        <taxon>Bacteria</taxon>
        <taxon>Pseudomonadati</taxon>
        <taxon>Pseudomonadota</taxon>
        <taxon>Alphaproteobacteria</taxon>
        <taxon>Maricaulales</taxon>
        <taxon>Robiginitomaculaceae</taxon>
        <taxon>Algimonas</taxon>
    </lineage>
</organism>
<keyword evidence="2 11" id="KW-0820">tRNA-binding</keyword>
<dbReference type="EC" id="6.1.1.7" evidence="11"/>
<dbReference type="SUPFAM" id="SSF55186">
    <property type="entry name" value="ThrRS/AlaRS common domain"/>
    <property type="match status" value="1"/>
</dbReference>
<dbReference type="InterPro" id="IPR023033">
    <property type="entry name" value="Ala_tRNA_ligase_euk/bac"/>
</dbReference>
<dbReference type="GO" id="GO:0016874">
    <property type="term" value="F:ligase activity"/>
    <property type="evidence" value="ECO:0007669"/>
    <property type="project" value="UniProtKB-KW"/>
</dbReference>
<dbReference type="RefSeq" id="WP_371398700.1">
    <property type="nucleotide sequence ID" value="NZ_CP163424.1"/>
</dbReference>
<evidence type="ECO:0000313" key="13">
    <source>
        <dbReference type="EMBL" id="GLQ21403.1"/>
    </source>
</evidence>
<evidence type="ECO:0000256" key="3">
    <source>
        <dbReference type="ARBA" id="ARBA00022598"/>
    </source>
</evidence>
<evidence type="ECO:0000256" key="9">
    <source>
        <dbReference type="ARBA" id="ARBA00022917"/>
    </source>
</evidence>
<dbReference type="InterPro" id="IPR009000">
    <property type="entry name" value="Transl_B-barrel_sf"/>
</dbReference>
<dbReference type="Gene3D" id="3.30.930.10">
    <property type="entry name" value="Bira Bifunctional Protein, Domain 2"/>
    <property type="match status" value="1"/>
</dbReference>
<keyword evidence="5 11" id="KW-0547">Nucleotide-binding</keyword>
<evidence type="ECO:0000256" key="4">
    <source>
        <dbReference type="ARBA" id="ARBA00022723"/>
    </source>
</evidence>
<dbReference type="InterPro" id="IPR002318">
    <property type="entry name" value="Ala-tRNA-lgiase_IIc"/>
</dbReference>
<proteinExistence type="inferred from homology"/>
<dbReference type="InterPro" id="IPR018164">
    <property type="entry name" value="Ala-tRNA-synth_IIc_N"/>
</dbReference>
<keyword evidence="8 11" id="KW-0694">RNA-binding</keyword>
<dbReference type="PRINTS" id="PR00980">
    <property type="entry name" value="TRNASYNTHALA"/>
</dbReference>
<evidence type="ECO:0000256" key="6">
    <source>
        <dbReference type="ARBA" id="ARBA00022833"/>
    </source>
</evidence>
<feature type="binding site" evidence="11">
    <location>
        <position position="567"/>
    </location>
    <ligand>
        <name>Zn(2+)</name>
        <dbReference type="ChEBI" id="CHEBI:29105"/>
    </ligand>
</feature>
<comment type="subcellular location">
    <subcellularLocation>
        <location evidence="11">Cytoplasm</location>
    </subcellularLocation>
</comment>
<evidence type="ECO:0000256" key="11">
    <source>
        <dbReference type="HAMAP-Rule" id="MF_00036"/>
    </source>
</evidence>
<dbReference type="InterPro" id="IPR045864">
    <property type="entry name" value="aa-tRNA-synth_II/BPL/LPL"/>
</dbReference>
<dbReference type="InterPro" id="IPR018163">
    <property type="entry name" value="Thr/Ala-tRNA-synth_IIc_edit"/>
</dbReference>
<dbReference type="SUPFAM" id="SSF55681">
    <property type="entry name" value="Class II aaRS and biotin synthetases"/>
    <property type="match status" value="1"/>
</dbReference>
<protein>
    <recommendedName>
        <fullName evidence="11">Alanine--tRNA ligase</fullName>
        <ecNumber evidence="11">6.1.1.7</ecNumber>
    </recommendedName>
    <alternativeName>
        <fullName evidence="11">Alanyl-tRNA synthetase</fullName>
        <shortName evidence="11">AlaRS</shortName>
    </alternativeName>
</protein>
<evidence type="ECO:0000256" key="7">
    <source>
        <dbReference type="ARBA" id="ARBA00022840"/>
    </source>
</evidence>
<evidence type="ECO:0000313" key="14">
    <source>
        <dbReference type="Proteomes" id="UP001161390"/>
    </source>
</evidence>
<dbReference type="SUPFAM" id="SSF50447">
    <property type="entry name" value="Translation proteins"/>
    <property type="match status" value="1"/>
</dbReference>